<keyword evidence="4 6" id="KW-0689">Ribosomal protein</keyword>
<dbReference type="EMBL" id="UOGK01000521">
    <property type="protein sequence ID" value="VAX41299.1"/>
    <property type="molecule type" value="Genomic_DNA"/>
</dbReference>
<dbReference type="AlphaFoldDB" id="A0A3B1DG21"/>
<dbReference type="SUPFAM" id="SSF56047">
    <property type="entry name" value="Ribosomal protein S8"/>
    <property type="match status" value="1"/>
</dbReference>
<evidence type="ECO:0000313" key="6">
    <source>
        <dbReference type="EMBL" id="VAX41299.1"/>
    </source>
</evidence>
<dbReference type="GO" id="GO:0019843">
    <property type="term" value="F:rRNA binding"/>
    <property type="evidence" value="ECO:0007669"/>
    <property type="project" value="UniProtKB-KW"/>
</dbReference>
<protein>
    <submittedName>
        <fullName evidence="6">SSU ribosomal protein S8p (S15Ae)</fullName>
    </submittedName>
</protein>
<keyword evidence="2" id="KW-0699">rRNA-binding</keyword>
<keyword evidence="3" id="KW-0694">RNA-binding</keyword>
<organism evidence="6">
    <name type="scientific">hydrothermal vent metagenome</name>
    <dbReference type="NCBI Taxonomy" id="652676"/>
    <lineage>
        <taxon>unclassified sequences</taxon>
        <taxon>metagenomes</taxon>
        <taxon>ecological metagenomes</taxon>
    </lineage>
</organism>
<dbReference type="FunFam" id="3.30.1490.10:FF:000001">
    <property type="entry name" value="30S ribosomal protein S8"/>
    <property type="match status" value="1"/>
</dbReference>
<dbReference type="GO" id="GO:1990904">
    <property type="term" value="C:ribonucleoprotein complex"/>
    <property type="evidence" value="ECO:0007669"/>
    <property type="project" value="UniProtKB-KW"/>
</dbReference>
<dbReference type="PANTHER" id="PTHR11758">
    <property type="entry name" value="40S RIBOSOMAL PROTEIN S15A"/>
    <property type="match status" value="1"/>
</dbReference>
<dbReference type="InterPro" id="IPR000630">
    <property type="entry name" value="Ribosomal_uS8"/>
</dbReference>
<name>A0A3B1DG21_9ZZZZ</name>
<evidence type="ECO:0000256" key="2">
    <source>
        <dbReference type="ARBA" id="ARBA00022730"/>
    </source>
</evidence>
<dbReference type="Gene3D" id="3.30.1490.10">
    <property type="match status" value="1"/>
</dbReference>
<dbReference type="GO" id="GO:0005840">
    <property type="term" value="C:ribosome"/>
    <property type="evidence" value="ECO:0007669"/>
    <property type="project" value="UniProtKB-KW"/>
</dbReference>
<comment type="similarity">
    <text evidence="1">Belongs to the universal ribosomal protein uS8 family.</text>
</comment>
<accession>A0A3B1DG21</accession>
<dbReference type="NCBIfam" id="NF001109">
    <property type="entry name" value="PRK00136.1"/>
    <property type="match status" value="1"/>
</dbReference>
<dbReference type="GO" id="GO:0006412">
    <property type="term" value="P:translation"/>
    <property type="evidence" value="ECO:0007669"/>
    <property type="project" value="InterPro"/>
</dbReference>
<gene>
    <name evidence="6" type="ORF">MNBD_PLANCTO03-2371</name>
</gene>
<dbReference type="GO" id="GO:0003735">
    <property type="term" value="F:structural constituent of ribosome"/>
    <property type="evidence" value="ECO:0007669"/>
    <property type="project" value="InterPro"/>
</dbReference>
<sequence>MTLSDPIADMLTRVRNAVRNRAKTTVVMNSKVNRGILDVLQHEGYILGYDMIESGTQGQIRVQLKYSDLGEPLIIRMTRKSKPGCRRYMGVDDIPRPVQGLGIAVVSTSKGVLSDRKCREERVGGELLCTVE</sequence>
<dbReference type="FunFam" id="3.30.1370.30:FF:000002">
    <property type="entry name" value="30S ribosomal protein S8"/>
    <property type="match status" value="1"/>
</dbReference>
<dbReference type="InterPro" id="IPR035987">
    <property type="entry name" value="Ribosomal_uS8_sf"/>
</dbReference>
<dbReference type="GO" id="GO:0005737">
    <property type="term" value="C:cytoplasm"/>
    <property type="evidence" value="ECO:0007669"/>
    <property type="project" value="UniProtKB-ARBA"/>
</dbReference>
<evidence type="ECO:0000256" key="3">
    <source>
        <dbReference type="ARBA" id="ARBA00022884"/>
    </source>
</evidence>
<dbReference type="Gene3D" id="3.30.1370.30">
    <property type="match status" value="1"/>
</dbReference>
<evidence type="ECO:0000256" key="1">
    <source>
        <dbReference type="ARBA" id="ARBA00006471"/>
    </source>
</evidence>
<evidence type="ECO:0000256" key="5">
    <source>
        <dbReference type="ARBA" id="ARBA00023274"/>
    </source>
</evidence>
<dbReference type="Pfam" id="PF00410">
    <property type="entry name" value="Ribosomal_S8"/>
    <property type="match status" value="1"/>
</dbReference>
<proteinExistence type="inferred from homology"/>
<dbReference type="HAMAP" id="MF_01302_B">
    <property type="entry name" value="Ribosomal_uS8_B"/>
    <property type="match status" value="1"/>
</dbReference>
<keyword evidence="5" id="KW-0687">Ribonucleoprotein</keyword>
<evidence type="ECO:0000256" key="4">
    <source>
        <dbReference type="ARBA" id="ARBA00022980"/>
    </source>
</evidence>
<reference evidence="6" key="1">
    <citation type="submission" date="2018-06" db="EMBL/GenBank/DDBJ databases">
        <authorList>
            <person name="Zhirakovskaya E."/>
        </authorList>
    </citation>
    <scope>NUCLEOTIDE SEQUENCE</scope>
</reference>